<dbReference type="EMBL" id="JQ418527">
    <property type="protein sequence ID" value="AFK89228.1"/>
    <property type="molecule type" value="Genomic_DNA"/>
</dbReference>
<feature type="region of interest" description="Disordered" evidence="1">
    <location>
        <begin position="1"/>
        <end position="31"/>
    </location>
</feature>
<accession>I3W0V1</accession>
<geneLocation type="plasmid" evidence="2">
    <name>pJ337-114</name>
</geneLocation>
<name>I3W0V1_9MICC</name>
<dbReference type="AlphaFoldDB" id="I3W0V1"/>
<evidence type="ECO:0000256" key="1">
    <source>
        <dbReference type="SAM" id="MobiDB-lite"/>
    </source>
</evidence>
<sequence>MPQSKARKKRRQTVPGRQEPSATALRPPGVPVPDPNSKAVVFFFPLPEALRFPAGETISLLIPDDPTNDFPSEHFATEGGIDLHRTYALTLHHIDRSVSDSDVVIVTELALQKVTSRPPRKKKTAIPLKWRVTVAEVRCVIDHASGHTREKAFDAALQTVNDILQGYHLATKELVSLLTKESLPVLVPMVEETSDGTFFLSNYIGGEQGKRGVAGRRSGTLEPNTAPLTQKEQDVLRGALLMLQAGVMGEFIDVQREAYIAYRSGNFILASILLGLAAELLVKETVTLMLWERGMPLPEAKRSLSALGHSRTFAKEAKARLLEFLGDAWTPEMEDAHGFWRKDLAPLRNSAMHEGHRPTDEEMRAAVTAYSRFQKALLKAIASKSAEYPVSATMTGGFNLLNPASTSGLRLKLNRWRMEIDRLNTKPEGDLSGSAVYLVVSGGDERQWFVINHGNELAAQIPDQTVPKYVEKMINDLVLAGRQTPYHFEMADLVPPSDLDSKDLLWTPLYKAFPVVYALRFQPPAP</sequence>
<proteinExistence type="predicted"/>
<organism evidence="2">
    <name type="scientific">Arthrobacter sp. J3.37</name>
    <dbReference type="NCBI Taxonomy" id="347208"/>
    <lineage>
        <taxon>Bacteria</taxon>
        <taxon>Bacillati</taxon>
        <taxon>Actinomycetota</taxon>
        <taxon>Actinomycetes</taxon>
        <taxon>Micrococcales</taxon>
        <taxon>Micrococcaceae</taxon>
        <taxon>Arthrobacter</taxon>
    </lineage>
</organism>
<protein>
    <submittedName>
        <fullName evidence="2">Uncharacterized protein</fullName>
    </submittedName>
</protein>
<reference evidence="2" key="1">
    <citation type="submission" date="2012-01" db="EMBL/GenBank/DDBJ databases">
        <authorList>
            <person name="Summers A.O."/>
            <person name="Wireman J."/>
            <person name="Sale K."/>
        </authorList>
    </citation>
    <scope>NUCLEOTIDE SEQUENCE</scope>
    <source>
        <strain evidence="2">J3-37</strain>
        <plasmid evidence="2">pJ337-114</plasmid>
    </source>
</reference>
<dbReference type="RefSeq" id="WP_015062399.1">
    <property type="nucleotide sequence ID" value="NC_019338.1"/>
</dbReference>
<feature type="compositionally biased region" description="Basic residues" evidence="1">
    <location>
        <begin position="1"/>
        <end position="12"/>
    </location>
</feature>
<evidence type="ECO:0000313" key="2">
    <source>
        <dbReference type="EMBL" id="AFK89228.1"/>
    </source>
</evidence>
<keyword evidence="2" id="KW-0614">Plasmid</keyword>